<dbReference type="HAMAP" id="MF_01241">
    <property type="entry name" value="GlcN6P_deamin"/>
    <property type="match status" value="1"/>
</dbReference>
<proteinExistence type="inferred from homology"/>
<dbReference type="Pfam" id="PF01182">
    <property type="entry name" value="Glucosamine_iso"/>
    <property type="match status" value="1"/>
</dbReference>
<keyword evidence="1 3" id="KW-0378">Hydrolase</keyword>
<dbReference type="InterPro" id="IPR037171">
    <property type="entry name" value="NagB/RpiA_transferase-like"/>
</dbReference>
<evidence type="ECO:0000256" key="3">
    <source>
        <dbReference type="HAMAP-Rule" id="MF_01241"/>
    </source>
</evidence>
<keyword evidence="2 3" id="KW-0119">Carbohydrate metabolism</keyword>
<dbReference type="InterPro" id="IPR018321">
    <property type="entry name" value="Glucosamine6P_isomerase_CS"/>
</dbReference>
<reference evidence="5 6" key="1">
    <citation type="submission" date="2020-09" db="EMBL/GenBank/DDBJ databases">
        <title>Flavimobilis rhizosphaerae sp. nov., isolated from rhizosphere soil of Spartina alterniflora.</title>
        <authorList>
            <person name="Hanqin C."/>
        </authorList>
    </citation>
    <scope>NUCLEOTIDE SEQUENCE [LARGE SCALE GENOMIC DNA]</scope>
    <source>
        <strain evidence="5 6">GY 10621</strain>
    </source>
</reference>
<organism evidence="5 6">
    <name type="scientific">Flavimobilis rhizosphaerae</name>
    <dbReference type="NCBI Taxonomy" id="2775421"/>
    <lineage>
        <taxon>Bacteria</taxon>
        <taxon>Bacillati</taxon>
        <taxon>Actinomycetota</taxon>
        <taxon>Actinomycetes</taxon>
        <taxon>Micrococcales</taxon>
        <taxon>Jonesiaceae</taxon>
        <taxon>Flavimobilis</taxon>
    </lineage>
</organism>
<accession>A0ABR9DSD5</accession>
<dbReference type="NCBIfam" id="NF001684">
    <property type="entry name" value="PRK00443.1-4"/>
    <property type="match status" value="1"/>
</dbReference>
<evidence type="ECO:0000256" key="1">
    <source>
        <dbReference type="ARBA" id="ARBA00022801"/>
    </source>
</evidence>
<feature type="domain" description="Glucosamine/galactosamine-6-phosphate isomerase" evidence="4">
    <location>
        <begin position="18"/>
        <end position="224"/>
    </location>
</feature>
<evidence type="ECO:0000313" key="6">
    <source>
        <dbReference type="Proteomes" id="UP000642107"/>
    </source>
</evidence>
<evidence type="ECO:0000313" key="5">
    <source>
        <dbReference type="EMBL" id="MBD9699311.1"/>
    </source>
</evidence>
<dbReference type="NCBIfam" id="TIGR00502">
    <property type="entry name" value="nagB"/>
    <property type="match status" value="1"/>
</dbReference>
<feature type="active site" description="For ring-opening step" evidence="3">
    <location>
        <position position="136"/>
    </location>
</feature>
<feature type="active site" description="Proton acceptor; for enolization step" evidence="3">
    <location>
        <position position="67"/>
    </location>
</feature>
<protein>
    <recommendedName>
        <fullName evidence="3">Glucosamine-6-phosphate deaminase</fullName>
        <ecNumber evidence="3">3.5.99.6</ecNumber>
    </recommendedName>
    <alternativeName>
        <fullName evidence="3">GlcN6P deaminase</fullName>
        <shortName evidence="3">GNPDA</shortName>
    </alternativeName>
    <alternativeName>
        <fullName evidence="3">Glucosamine-6-phosphate isomerase</fullName>
    </alternativeName>
</protein>
<comment type="pathway">
    <text evidence="3">Amino-sugar metabolism; N-acetylneuraminate degradation; D-fructose 6-phosphate from N-acetylneuraminate: step 5/5.</text>
</comment>
<dbReference type="CDD" id="cd01399">
    <property type="entry name" value="GlcN6P_deaminase"/>
    <property type="match status" value="1"/>
</dbReference>
<comment type="caution">
    <text evidence="5">The sequence shown here is derived from an EMBL/GenBank/DDBJ whole genome shotgun (WGS) entry which is preliminary data.</text>
</comment>
<dbReference type="InterPro" id="IPR006148">
    <property type="entry name" value="Glc/Gal-6P_isomerase"/>
</dbReference>
<dbReference type="GO" id="GO:0004342">
    <property type="term" value="F:glucosamine-6-phosphate deaminase activity"/>
    <property type="evidence" value="ECO:0007669"/>
    <property type="project" value="UniProtKB-EC"/>
</dbReference>
<sequence length="260" mass="27652">MEIVILPSADVVGKVGADIFERTVRENAHPVLGLATGSSPLPVYTELIRRHREEGLSFAAAEAFCLDEYIGLPVGHPESYHQFIRRVFTSHLDIADTAVHSPDGAADDIPAAGRAYDESIKAAGGVDLQILGIGTNGHLAFNEPGSSLASRTRIVTLTEQTRSDNARFFDSIDDVPRYALTQGLGTVMEARHLLIVATGAGKAAAVAAAAEGPVTASCPGSIAQMHPHVTLLVDEDAAADLANAERYRYVFANKPEWQAL</sequence>
<gene>
    <name evidence="3 5" type="primary">nagB</name>
    <name evidence="5" type="ORF">IGS67_07375</name>
</gene>
<name>A0ABR9DSD5_9MICO</name>
<dbReference type="Proteomes" id="UP000642107">
    <property type="component" value="Unassembled WGS sequence"/>
</dbReference>
<comment type="caution">
    <text evidence="3">Lacks conserved residue(s) required for the propagation of feature annotation.</text>
</comment>
<comment type="function">
    <text evidence="3">Catalyzes the reversible isomerization-deamination of glucosamine 6-phosphate (GlcN6P) to form fructose 6-phosphate (Fru6P) and ammonium ion.</text>
</comment>
<dbReference type="PROSITE" id="PS01161">
    <property type="entry name" value="GLC_GALNAC_ISOMERASE"/>
    <property type="match status" value="1"/>
</dbReference>
<evidence type="ECO:0000259" key="4">
    <source>
        <dbReference type="Pfam" id="PF01182"/>
    </source>
</evidence>
<dbReference type="PANTHER" id="PTHR11280:SF5">
    <property type="entry name" value="GLUCOSAMINE-6-PHOSPHATE ISOMERASE"/>
    <property type="match status" value="1"/>
</dbReference>
<comment type="catalytic activity">
    <reaction evidence="3">
        <text>alpha-D-glucosamine 6-phosphate + H2O = beta-D-fructose 6-phosphate + NH4(+)</text>
        <dbReference type="Rhea" id="RHEA:12172"/>
        <dbReference type="ChEBI" id="CHEBI:15377"/>
        <dbReference type="ChEBI" id="CHEBI:28938"/>
        <dbReference type="ChEBI" id="CHEBI:57634"/>
        <dbReference type="ChEBI" id="CHEBI:75989"/>
        <dbReference type="EC" id="3.5.99.6"/>
    </reaction>
</comment>
<dbReference type="InterPro" id="IPR004547">
    <property type="entry name" value="Glucosamine6P_isomerase"/>
</dbReference>
<dbReference type="RefSeq" id="WP_192279260.1">
    <property type="nucleotide sequence ID" value="NZ_JACZDF010000003.1"/>
</dbReference>
<evidence type="ECO:0000256" key="2">
    <source>
        <dbReference type="ARBA" id="ARBA00023277"/>
    </source>
</evidence>
<dbReference type="EMBL" id="JACZDF010000003">
    <property type="protein sequence ID" value="MBD9699311.1"/>
    <property type="molecule type" value="Genomic_DNA"/>
</dbReference>
<dbReference type="Gene3D" id="3.40.50.1360">
    <property type="match status" value="1"/>
</dbReference>
<comment type="similarity">
    <text evidence="3">Belongs to the glucosamine/galactosamine-6-phosphate isomerase family. NagB subfamily.</text>
</comment>
<keyword evidence="6" id="KW-1185">Reference proteome</keyword>
<feature type="active site" description="Proton acceptor; for ring-opening step" evidence="3">
    <location>
        <position position="138"/>
    </location>
</feature>
<feature type="active site" description="For ring-opening step" evidence="3">
    <location>
        <position position="143"/>
    </location>
</feature>
<dbReference type="EC" id="3.5.99.6" evidence="3"/>
<dbReference type="PANTHER" id="PTHR11280">
    <property type="entry name" value="GLUCOSAMINE-6-PHOSPHATE ISOMERASE"/>
    <property type="match status" value="1"/>
</dbReference>
<dbReference type="SUPFAM" id="SSF100950">
    <property type="entry name" value="NagB/RpiA/CoA transferase-like"/>
    <property type="match status" value="1"/>
</dbReference>